<protein>
    <recommendedName>
        <fullName evidence="4">ATP synthase F0 sector subunit C</fullName>
    </recommendedName>
</protein>
<keyword evidence="3" id="KW-1185">Reference proteome</keyword>
<name>A0A4R8ID71_9FLAO</name>
<evidence type="ECO:0008006" key="4">
    <source>
        <dbReference type="Google" id="ProtNLM"/>
    </source>
</evidence>
<evidence type="ECO:0000313" key="2">
    <source>
        <dbReference type="EMBL" id="TDX86356.1"/>
    </source>
</evidence>
<reference evidence="2 3" key="1">
    <citation type="submission" date="2019-03" db="EMBL/GenBank/DDBJ databases">
        <title>Genomic Encyclopedia of Type Strains, Phase III (KMG-III): the genomes of soil and plant-associated and newly described type strains.</title>
        <authorList>
            <person name="Whitman W."/>
        </authorList>
    </citation>
    <scope>NUCLEOTIDE SEQUENCE [LARGE SCALE GENOMIC DNA]</scope>
    <source>
        <strain evidence="2 3">CGMCC 1.12802</strain>
    </source>
</reference>
<keyword evidence="1" id="KW-1133">Transmembrane helix</keyword>
<feature type="transmembrane region" description="Helical" evidence="1">
    <location>
        <begin position="38"/>
        <end position="57"/>
    </location>
</feature>
<dbReference type="Proteomes" id="UP000295313">
    <property type="component" value="Unassembled WGS sequence"/>
</dbReference>
<sequence length="63" mass="7011">MEKSKAPIFTMSIVAIIVGAALYKQIDFKTMTIEKPALSVLYAITFLFAVAVLVRNYRKGAEK</sequence>
<dbReference type="RefSeq" id="WP_133942977.1">
    <property type="nucleotide sequence ID" value="NZ_SOEO01000001.1"/>
</dbReference>
<organism evidence="2 3">
    <name type="scientific">Epilithonimonas xixisoli</name>
    <dbReference type="NCBI Taxonomy" id="1476462"/>
    <lineage>
        <taxon>Bacteria</taxon>
        <taxon>Pseudomonadati</taxon>
        <taxon>Bacteroidota</taxon>
        <taxon>Flavobacteriia</taxon>
        <taxon>Flavobacteriales</taxon>
        <taxon>Weeksellaceae</taxon>
        <taxon>Chryseobacterium group</taxon>
        <taxon>Epilithonimonas</taxon>
    </lineage>
</organism>
<comment type="caution">
    <text evidence="2">The sequence shown here is derived from an EMBL/GenBank/DDBJ whole genome shotgun (WGS) entry which is preliminary data.</text>
</comment>
<accession>A0A4R8ID71</accession>
<keyword evidence="1" id="KW-0472">Membrane</keyword>
<feature type="transmembrane region" description="Helical" evidence="1">
    <location>
        <begin position="7"/>
        <end position="26"/>
    </location>
</feature>
<gene>
    <name evidence="2" type="ORF">B0I22_0474</name>
</gene>
<evidence type="ECO:0000313" key="3">
    <source>
        <dbReference type="Proteomes" id="UP000295313"/>
    </source>
</evidence>
<proteinExistence type="predicted"/>
<dbReference type="EMBL" id="SOEO01000001">
    <property type="protein sequence ID" value="TDX86356.1"/>
    <property type="molecule type" value="Genomic_DNA"/>
</dbReference>
<evidence type="ECO:0000256" key="1">
    <source>
        <dbReference type="SAM" id="Phobius"/>
    </source>
</evidence>
<dbReference type="AlphaFoldDB" id="A0A4R8ID71"/>
<keyword evidence="1" id="KW-0812">Transmembrane</keyword>
<dbReference type="OrthoDB" id="966098at2"/>